<dbReference type="EMBL" id="GGEC01061367">
    <property type="protein sequence ID" value="MBX41851.1"/>
    <property type="molecule type" value="Transcribed_RNA"/>
</dbReference>
<name>A0A2P2NH76_RHIMU</name>
<protein>
    <submittedName>
        <fullName evidence="1">Uncharacterized protein</fullName>
    </submittedName>
</protein>
<sequence>MHCCTLRPNSYNYSHKSLRIARMMPPFCKPSTL</sequence>
<reference evidence="1" key="1">
    <citation type="submission" date="2018-02" db="EMBL/GenBank/DDBJ databases">
        <title>Rhizophora mucronata_Transcriptome.</title>
        <authorList>
            <person name="Meera S.P."/>
            <person name="Sreeshan A."/>
            <person name="Augustine A."/>
        </authorList>
    </citation>
    <scope>NUCLEOTIDE SEQUENCE</scope>
    <source>
        <tissue evidence="1">Leaf</tissue>
    </source>
</reference>
<dbReference type="AlphaFoldDB" id="A0A2P2NH76"/>
<proteinExistence type="predicted"/>
<evidence type="ECO:0000313" key="1">
    <source>
        <dbReference type="EMBL" id="MBX41851.1"/>
    </source>
</evidence>
<organism evidence="1">
    <name type="scientific">Rhizophora mucronata</name>
    <name type="common">Asiatic mangrove</name>
    <dbReference type="NCBI Taxonomy" id="61149"/>
    <lineage>
        <taxon>Eukaryota</taxon>
        <taxon>Viridiplantae</taxon>
        <taxon>Streptophyta</taxon>
        <taxon>Embryophyta</taxon>
        <taxon>Tracheophyta</taxon>
        <taxon>Spermatophyta</taxon>
        <taxon>Magnoliopsida</taxon>
        <taxon>eudicotyledons</taxon>
        <taxon>Gunneridae</taxon>
        <taxon>Pentapetalae</taxon>
        <taxon>rosids</taxon>
        <taxon>fabids</taxon>
        <taxon>Malpighiales</taxon>
        <taxon>Rhizophoraceae</taxon>
        <taxon>Rhizophora</taxon>
    </lineage>
</organism>
<accession>A0A2P2NH76</accession>